<dbReference type="InterPro" id="IPR046938">
    <property type="entry name" value="DNA_clamp_sf"/>
</dbReference>
<reference evidence="7" key="1">
    <citation type="journal article" date="2018" name="Nat. Microbiol.">
        <title>Leveraging single-cell genomics to expand the fungal tree of life.</title>
        <authorList>
            <person name="Ahrendt S.R."/>
            <person name="Quandt C.A."/>
            <person name="Ciobanu D."/>
            <person name="Clum A."/>
            <person name="Salamov A."/>
            <person name="Andreopoulos B."/>
            <person name="Cheng J.F."/>
            <person name="Woyke T."/>
            <person name="Pelin A."/>
            <person name="Henrissat B."/>
            <person name="Reynolds N.K."/>
            <person name="Benny G.L."/>
            <person name="Smith M.E."/>
            <person name="James T.Y."/>
            <person name="Grigoriev I.V."/>
        </authorList>
    </citation>
    <scope>NUCLEOTIDE SEQUENCE [LARGE SCALE GENOMIC DNA]</scope>
</reference>
<dbReference type="PANTHER" id="PTHR10870:SF0">
    <property type="entry name" value="CELL CYCLE CHECKPOINT PROTEIN RAD1"/>
    <property type="match status" value="1"/>
</dbReference>
<dbReference type="Pfam" id="PF02144">
    <property type="entry name" value="Rad1"/>
    <property type="match status" value="1"/>
</dbReference>
<evidence type="ECO:0000256" key="2">
    <source>
        <dbReference type="ARBA" id="ARBA00010991"/>
    </source>
</evidence>
<gene>
    <name evidence="6" type="ORF">BDK51DRAFT_24957</name>
</gene>
<evidence type="ECO:0000313" key="7">
    <source>
        <dbReference type="Proteomes" id="UP000269721"/>
    </source>
</evidence>
<dbReference type="EMBL" id="KZ998651">
    <property type="protein sequence ID" value="RKO85886.1"/>
    <property type="molecule type" value="Genomic_DNA"/>
</dbReference>
<dbReference type="PRINTS" id="PR01246">
    <property type="entry name" value="RAD1REPAIR"/>
</dbReference>
<comment type="subcellular location">
    <subcellularLocation>
        <location evidence="1">Nucleus</location>
    </subcellularLocation>
</comment>
<evidence type="ECO:0000256" key="3">
    <source>
        <dbReference type="ARBA" id="ARBA00022763"/>
    </source>
</evidence>
<evidence type="ECO:0000256" key="5">
    <source>
        <dbReference type="ARBA" id="ARBA00023242"/>
    </source>
</evidence>
<dbReference type="Gene3D" id="3.70.10.10">
    <property type="match status" value="1"/>
</dbReference>
<accession>A0A4P9W6X7</accession>
<dbReference type="Proteomes" id="UP000269721">
    <property type="component" value="Unassembled WGS sequence"/>
</dbReference>
<evidence type="ECO:0000313" key="6">
    <source>
        <dbReference type="EMBL" id="RKO85886.1"/>
    </source>
</evidence>
<sequence>SPSIIRLEERGVVTACHVATYDPEPLIELQSVFAEHQIVSKVIMKSEWLKEAFSELDSTSTTLSLLVSPAPPYFRLSAAGLAGEAQMDYPKDTDVLESFYCSGPATHQYKFALLQPCLKALACSSKTSIRVNERGFLSLQVDIRVGCGVGEAGSVCLQLSSCREVGGRL</sequence>
<evidence type="ECO:0000256" key="4">
    <source>
        <dbReference type="ARBA" id="ARBA00023204"/>
    </source>
</evidence>
<keyword evidence="5" id="KW-0539">Nucleus</keyword>
<dbReference type="GO" id="GO:0006281">
    <property type="term" value="P:DNA repair"/>
    <property type="evidence" value="ECO:0007669"/>
    <property type="project" value="UniProtKB-KW"/>
</dbReference>
<dbReference type="PANTHER" id="PTHR10870">
    <property type="entry name" value="CELL CYCLE CHECKPOINT PROTEIN RAD1"/>
    <property type="match status" value="1"/>
</dbReference>
<organism evidence="6 7">
    <name type="scientific">Blyttiomyces helicus</name>
    <dbReference type="NCBI Taxonomy" id="388810"/>
    <lineage>
        <taxon>Eukaryota</taxon>
        <taxon>Fungi</taxon>
        <taxon>Fungi incertae sedis</taxon>
        <taxon>Chytridiomycota</taxon>
        <taxon>Chytridiomycota incertae sedis</taxon>
        <taxon>Chytridiomycetes</taxon>
        <taxon>Chytridiomycetes incertae sedis</taxon>
        <taxon>Blyttiomyces</taxon>
    </lineage>
</organism>
<dbReference type="GO" id="GO:0030896">
    <property type="term" value="C:checkpoint clamp complex"/>
    <property type="evidence" value="ECO:0007669"/>
    <property type="project" value="TreeGrafter"/>
</dbReference>
<name>A0A4P9W6X7_9FUNG</name>
<feature type="non-terminal residue" evidence="6">
    <location>
        <position position="1"/>
    </location>
</feature>
<dbReference type="PRINTS" id="PR01245">
    <property type="entry name" value="RAD1REC1"/>
</dbReference>
<keyword evidence="7" id="KW-1185">Reference proteome</keyword>
<keyword evidence="3" id="KW-0227">DNA damage</keyword>
<dbReference type="InterPro" id="IPR003021">
    <property type="entry name" value="Rad1_Rec1_Rad17"/>
</dbReference>
<proteinExistence type="inferred from homology"/>
<evidence type="ECO:0000256" key="1">
    <source>
        <dbReference type="ARBA" id="ARBA00004123"/>
    </source>
</evidence>
<dbReference type="InterPro" id="IPR003011">
    <property type="entry name" value="Cell_cycle_checkpoint_Rad1"/>
</dbReference>
<dbReference type="SUPFAM" id="SSF55979">
    <property type="entry name" value="DNA clamp"/>
    <property type="match status" value="1"/>
</dbReference>
<comment type="similarity">
    <text evidence="2">Belongs to the rad1 family.</text>
</comment>
<dbReference type="OrthoDB" id="337581at2759"/>
<dbReference type="AlphaFoldDB" id="A0A4P9W6X7"/>
<keyword evidence="4" id="KW-0234">DNA repair</keyword>
<dbReference type="GO" id="GO:0000077">
    <property type="term" value="P:DNA damage checkpoint signaling"/>
    <property type="evidence" value="ECO:0007669"/>
    <property type="project" value="InterPro"/>
</dbReference>
<protein>
    <submittedName>
        <fullName evidence="6">Rad1/Rec1/Rad17</fullName>
    </submittedName>
</protein>